<name>A0A4U5NVY2_STECR</name>
<gene>
    <name evidence="3" type="ORF">L596_011779</name>
</gene>
<feature type="region of interest" description="Disordered" evidence="1">
    <location>
        <begin position="99"/>
        <end position="121"/>
    </location>
</feature>
<feature type="transmembrane region" description="Helical" evidence="2">
    <location>
        <begin position="78"/>
        <end position="95"/>
    </location>
</feature>
<reference evidence="3 4" key="1">
    <citation type="journal article" date="2015" name="Genome Biol.">
        <title>Comparative genomics of Steinernema reveals deeply conserved gene regulatory networks.</title>
        <authorList>
            <person name="Dillman A.R."/>
            <person name="Macchietto M."/>
            <person name="Porter C.F."/>
            <person name="Rogers A."/>
            <person name="Williams B."/>
            <person name="Antoshechkin I."/>
            <person name="Lee M.M."/>
            <person name="Goodwin Z."/>
            <person name="Lu X."/>
            <person name="Lewis E.E."/>
            <person name="Goodrich-Blair H."/>
            <person name="Stock S.P."/>
            <person name="Adams B.J."/>
            <person name="Sternberg P.W."/>
            <person name="Mortazavi A."/>
        </authorList>
    </citation>
    <scope>NUCLEOTIDE SEQUENCE [LARGE SCALE GENOMIC DNA]</scope>
    <source>
        <strain evidence="3 4">ALL</strain>
    </source>
</reference>
<dbReference type="Proteomes" id="UP000298663">
    <property type="component" value="Unassembled WGS sequence"/>
</dbReference>
<sequence length="121" mass="13765">MMGLGCGCKRNGVFAAKETGRSTPSRAQSEFARSCYTEQRCAITFSLNALLSEKNACMERNIDRHRIRRFRQLVRRPIPLVLNVLMCAVSVLFVVPEDSKTTPRLPSTQRNHKFEARPLPQ</sequence>
<proteinExistence type="predicted"/>
<keyword evidence="4" id="KW-1185">Reference proteome</keyword>
<organism evidence="3 4">
    <name type="scientific">Steinernema carpocapsae</name>
    <name type="common">Entomopathogenic nematode</name>
    <dbReference type="NCBI Taxonomy" id="34508"/>
    <lineage>
        <taxon>Eukaryota</taxon>
        <taxon>Metazoa</taxon>
        <taxon>Ecdysozoa</taxon>
        <taxon>Nematoda</taxon>
        <taxon>Chromadorea</taxon>
        <taxon>Rhabditida</taxon>
        <taxon>Tylenchina</taxon>
        <taxon>Panagrolaimomorpha</taxon>
        <taxon>Strongyloidoidea</taxon>
        <taxon>Steinernematidae</taxon>
        <taxon>Steinernema</taxon>
    </lineage>
</organism>
<evidence type="ECO:0008006" key="5">
    <source>
        <dbReference type="Google" id="ProtNLM"/>
    </source>
</evidence>
<dbReference type="AlphaFoldDB" id="A0A4U5NVY2"/>
<feature type="compositionally biased region" description="Basic and acidic residues" evidence="1">
    <location>
        <begin position="112"/>
        <end position="121"/>
    </location>
</feature>
<evidence type="ECO:0000256" key="2">
    <source>
        <dbReference type="SAM" id="Phobius"/>
    </source>
</evidence>
<reference evidence="3 4" key="2">
    <citation type="journal article" date="2019" name="G3 (Bethesda)">
        <title>Hybrid Assembly of the Genome of the Entomopathogenic Nematode Steinernema carpocapsae Identifies the X-Chromosome.</title>
        <authorList>
            <person name="Serra L."/>
            <person name="Macchietto M."/>
            <person name="Macias-Munoz A."/>
            <person name="McGill C.J."/>
            <person name="Rodriguez I.M."/>
            <person name="Rodriguez B."/>
            <person name="Murad R."/>
            <person name="Mortazavi A."/>
        </authorList>
    </citation>
    <scope>NUCLEOTIDE SEQUENCE [LARGE SCALE GENOMIC DNA]</scope>
    <source>
        <strain evidence="3 4">ALL</strain>
    </source>
</reference>
<evidence type="ECO:0000313" key="4">
    <source>
        <dbReference type="Proteomes" id="UP000298663"/>
    </source>
</evidence>
<dbReference type="EMBL" id="AZBU02000003">
    <property type="protein sequence ID" value="TKR87373.1"/>
    <property type="molecule type" value="Genomic_DNA"/>
</dbReference>
<evidence type="ECO:0000313" key="3">
    <source>
        <dbReference type="EMBL" id="TKR87373.1"/>
    </source>
</evidence>
<accession>A0A4U5NVY2</accession>
<keyword evidence="2" id="KW-0812">Transmembrane</keyword>
<keyword evidence="2" id="KW-0472">Membrane</keyword>
<protein>
    <recommendedName>
        <fullName evidence="5">Transmembrane protein</fullName>
    </recommendedName>
</protein>
<comment type="caution">
    <text evidence="3">The sequence shown here is derived from an EMBL/GenBank/DDBJ whole genome shotgun (WGS) entry which is preliminary data.</text>
</comment>
<evidence type="ECO:0000256" key="1">
    <source>
        <dbReference type="SAM" id="MobiDB-lite"/>
    </source>
</evidence>
<keyword evidence="2" id="KW-1133">Transmembrane helix</keyword>